<comment type="caution">
    <text evidence="1">The sequence shown here is derived from an EMBL/GenBank/DDBJ whole genome shotgun (WGS) entry which is preliminary data.</text>
</comment>
<dbReference type="InterPro" id="IPR019646">
    <property type="entry name" value="Aminoglyc_AdlTrfase"/>
</dbReference>
<protein>
    <submittedName>
        <fullName evidence="1">Uncharacterized protein</fullName>
    </submittedName>
</protein>
<dbReference type="Pfam" id="PF10706">
    <property type="entry name" value="Aminoglyc_resit"/>
    <property type="match status" value="1"/>
</dbReference>
<dbReference type="EMBL" id="MFAD01000007">
    <property type="protein sequence ID" value="OGD70713.1"/>
    <property type="molecule type" value="Genomic_DNA"/>
</dbReference>
<proteinExistence type="predicted"/>
<organism evidence="1 2">
    <name type="scientific">Candidatus Campbellbacteria bacterium RIFCSPLOWO2_02_FULL_35_11</name>
    <dbReference type="NCBI Taxonomy" id="1797581"/>
    <lineage>
        <taxon>Bacteria</taxon>
        <taxon>Candidatus Campbelliibacteriota</taxon>
    </lineage>
</organism>
<dbReference type="Proteomes" id="UP000186545">
    <property type="component" value="Unassembled WGS sequence"/>
</dbReference>
<gene>
    <name evidence="1" type="ORF">A3I18_00335</name>
</gene>
<dbReference type="Gene3D" id="3.30.460.40">
    <property type="match status" value="1"/>
</dbReference>
<dbReference type="AlphaFoldDB" id="A0A1F5ETJ7"/>
<evidence type="ECO:0000313" key="2">
    <source>
        <dbReference type="Proteomes" id="UP000186545"/>
    </source>
</evidence>
<name>A0A1F5ETJ7_9BACT</name>
<accession>A0A1F5ETJ7</accession>
<evidence type="ECO:0000313" key="1">
    <source>
        <dbReference type="EMBL" id="OGD70713.1"/>
    </source>
</evidence>
<dbReference type="SUPFAM" id="SSF81301">
    <property type="entry name" value="Nucleotidyltransferase"/>
    <property type="match status" value="1"/>
</dbReference>
<sequence>MENNTKINQILSLIVNKLETINYALIGSANLYIQGLEINPRDIDILTTPEDIKKIDEILGEYRTKEIFFDESGGRNSFRSYYVIDGVEIEVLGNVNNDYRDVKSLDNKIYVEFDKIKIPCISLAEELNTYERMGRTEKYEMVKNFLNK</sequence>
<reference evidence="1 2" key="1">
    <citation type="journal article" date="2016" name="Nat. Commun.">
        <title>Thousands of microbial genomes shed light on interconnected biogeochemical processes in an aquifer system.</title>
        <authorList>
            <person name="Anantharaman K."/>
            <person name="Brown C.T."/>
            <person name="Hug L.A."/>
            <person name="Sharon I."/>
            <person name="Castelle C.J."/>
            <person name="Probst A.J."/>
            <person name="Thomas B.C."/>
            <person name="Singh A."/>
            <person name="Wilkins M.J."/>
            <person name="Karaoz U."/>
            <person name="Brodie E.L."/>
            <person name="Williams K.H."/>
            <person name="Hubbard S.S."/>
            <person name="Banfield J.F."/>
        </authorList>
    </citation>
    <scope>NUCLEOTIDE SEQUENCE [LARGE SCALE GENOMIC DNA]</scope>
</reference>
<dbReference type="InterPro" id="IPR043519">
    <property type="entry name" value="NT_sf"/>
</dbReference>